<evidence type="ECO:0000313" key="8">
    <source>
        <dbReference type="Proteomes" id="UP001153712"/>
    </source>
</evidence>
<evidence type="ECO:0000256" key="6">
    <source>
        <dbReference type="RuleBase" id="RU361218"/>
    </source>
</evidence>
<dbReference type="AlphaFoldDB" id="A0A9N9U2E9"/>
<keyword evidence="3 6" id="KW-0812">Transmembrane</keyword>
<feature type="transmembrane region" description="Helical" evidence="6">
    <location>
        <begin position="13"/>
        <end position="35"/>
    </location>
</feature>
<feature type="transmembrane region" description="Helical" evidence="6">
    <location>
        <begin position="84"/>
        <end position="109"/>
    </location>
</feature>
<dbReference type="Pfam" id="PF00335">
    <property type="entry name" value="Tetraspanin"/>
    <property type="match status" value="1"/>
</dbReference>
<proteinExistence type="inferred from homology"/>
<dbReference type="PANTHER" id="PTHR19282">
    <property type="entry name" value="TETRASPANIN"/>
    <property type="match status" value="1"/>
</dbReference>
<comment type="similarity">
    <text evidence="2 6">Belongs to the tetraspanin (TM4SF) family.</text>
</comment>
<dbReference type="PIRSF" id="PIRSF002419">
    <property type="entry name" value="Tetraspanin"/>
    <property type="match status" value="1"/>
</dbReference>
<reference evidence="7" key="1">
    <citation type="submission" date="2022-01" db="EMBL/GenBank/DDBJ databases">
        <authorList>
            <person name="King R."/>
        </authorList>
    </citation>
    <scope>NUCLEOTIDE SEQUENCE</scope>
</reference>
<evidence type="ECO:0000313" key="7">
    <source>
        <dbReference type="EMBL" id="CAG9865349.1"/>
    </source>
</evidence>
<evidence type="ECO:0000256" key="3">
    <source>
        <dbReference type="ARBA" id="ARBA00022692"/>
    </source>
</evidence>
<dbReference type="PANTHER" id="PTHR19282:SF544">
    <property type="entry name" value="TETRASPANIN"/>
    <property type="match status" value="1"/>
</dbReference>
<gene>
    <name evidence="7" type="ORF">PHYEVI_LOCUS11583</name>
</gene>
<evidence type="ECO:0000256" key="4">
    <source>
        <dbReference type="ARBA" id="ARBA00022989"/>
    </source>
</evidence>
<dbReference type="OrthoDB" id="9993879at2759"/>
<comment type="subcellular location">
    <subcellularLocation>
        <location evidence="1 6">Membrane</location>
        <topology evidence="1 6">Multi-pass membrane protein</topology>
    </subcellularLocation>
</comment>
<keyword evidence="4 6" id="KW-1133">Transmembrane helix</keyword>
<feature type="transmembrane region" description="Helical" evidence="6">
    <location>
        <begin position="55"/>
        <end position="77"/>
    </location>
</feature>
<protein>
    <recommendedName>
        <fullName evidence="6">Tetraspanin</fullName>
    </recommendedName>
</protein>
<dbReference type="Proteomes" id="UP001153712">
    <property type="component" value="Chromosome 9"/>
</dbReference>
<dbReference type="SUPFAM" id="SSF48652">
    <property type="entry name" value="Tetraspanin"/>
    <property type="match status" value="1"/>
</dbReference>
<dbReference type="GO" id="GO:0005886">
    <property type="term" value="C:plasma membrane"/>
    <property type="evidence" value="ECO:0007669"/>
    <property type="project" value="TreeGrafter"/>
</dbReference>
<keyword evidence="8" id="KW-1185">Reference proteome</keyword>
<feature type="transmembrane region" description="Helical" evidence="6">
    <location>
        <begin position="210"/>
        <end position="236"/>
    </location>
</feature>
<evidence type="ECO:0000256" key="1">
    <source>
        <dbReference type="ARBA" id="ARBA00004141"/>
    </source>
</evidence>
<dbReference type="PRINTS" id="PR00259">
    <property type="entry name" value="TMFOUR"/>
</dbReference>
<accession>A0A9N9U2E9</accession>
<sequence>MTSKCCGLRSTKILLYIFQFVLLFTGLAICLLGAWKFLITFHLLRVLDSHTYSTAFYLFLATGCLVILVFLIGCCAVPKHWTKLLFLYIILLVAVVLFEILIGVLAFLFRENIEDDLNLNFNNTILATYKFDDDKTASIDYIQEKLHCCGALGYEDWTYSTWIQNETVLNKVPDSCCKTVTENCGYRDHPSNINFEGCIGFIVEKIRANFWVIFVTAICICAFHAIGIVLGSILFVKLESGKYDADYSPQNGGTEALLSDTQHHL</sequence>
<keyword evidence="5 6" id="KW-0472">Membrane</keyword>
<dbReference type="InterPro" id="IPR000301">
    <property type="entry name" value="Tetraspanin_animals"/>
</dbReference>
<organism evidence="7 8">
    <name type="scientific">Phyllotreta striolata</name>
    <name type="common">Striped flea beetle</name>
    <name type="synonym">Crioceris striolata</name>
    <dbReference type="NCBI Taxonomy" id="444603"/>
    <lineage>
        <taxon>Eukaryota</taxon>
        <taxon>Metazoa</taxon>
        <taxon>Ecdysozoa</taxon>
        <taxon>Arthropoda</taxon>
        <taxon>Hexapoda</taxon>
        <taxon>Insecta</taxon>
        <taxon>Pterygota</taxon>
        <taxon>Neoptera</taxon>
        <taxon>Endopterygota</taxon>
        <taxon>Coleoptera</taxon>
        <taxon>Polyphaga</taxon>
        <taxon>Cucujiformia</taxon>
        <taxon>Chrysomeloidea</taxon>
        <taxon>Chrysomelidae</taxon>
        <taxon>Galerucinae</taxon>
        <taxon>Alticini</taxon>
        <taxon>Phyllotreta</taxon>
    </lineage>
</organism>
<evidence type="ECO:0000256" key="5">
    <source>
        <dbReference type="ARBA" id="ARBA00023136"/>
    </source>
</evidence>
<dbReference type="EMBL" id="OU900102">
    <property type="protein sequence ID" value="CAG9865349.1"/>
    <property type="molecule type" value="Genomic_DNA"/>
</dbReference>
<dbReference type="InterPro" id="IPR008952">
    <property type="entry name" value="Tetraspanin_EC2_sf"/>
</dbReference>
<dbReference type="InterPro" id="IPR018499">
    <property type="entry name" value="Tetraspanin/Peripherin"/>
</dbReference>
<dbReference type="Gene3D" id="1.10.1450.10">
    <property type="entry name" value="Tetraspanin"/>
    <property type="match status" value="1"/>
</dbReference>
<evidence type="ECO:0000256" key="2">
    <source>
        <dbReference type="ARBA" id="ARBA00006840"/>
    </source>
</evidence>
<name>A0A9N9U2E9_PHYSR</name>